<organism evidence="2 3">
    <name type="scientific">Lentzea miocenica</name>
    <dbReference type="NCBI Taxonomy" id="3095431"/>
    <lineage>
        <taxon>Bacteria</taxon>
        <taxon>Bacillati</taxon>
        <taxon>Actinomycetota</taxon>
        <taxon>Actinomycetes</taxon>
        <taxon>Pseudonocardiales</taxon>
        <taxon>Pseudonocardiaceae</taxon>
        <taxon>Lentzea</taxon>
    </lineage>
</organism>
<name>A0ABU4TFF0_9PSEU</name>
<sequence length="103" mass="11528">MISGLTPPERFRWLPYDGARHAVPRELTMPGLSGTTLCGEPVVIPDAAPPKYPDGMWPECVACDREWRTRTGQQPRPVLPPPRSILDEPRPARMRRPKTGVCS</sequence>
<gene>
    <name evidence="2" type="ORF">SK803_42530</name>
</gene>
<keyword evidence="3" id="KW-1185">Reference proteome</keyword>
<evidence type="ECO:0000313" key="2">
    <source>
        <dbReference type="EMBL" id="MDX8036914.1"/>
    </source>
</evidence>
<dbReference type="RefSeq" id="WP_319971910.1">
    <property type="nucleotide sequence ID" value="NZ_JAXAVW010000051.1"/>
</dbReference>
<dbReference type="InterPro" id="IPR031795">
    <property type="entry name" value="Zf-HC3"/>
</dbReference>
<reference evidence="2 3" key="1">
    <citation type="submission" date="2023-11" db="EMBL/GenBank/DDBJ databases">
        <title>Lentzea sokolovensis, sp. nov., Lentzea kristufkii, sp. nov., and Lentzea miocenensis, sp. nov., rare actinobacteria from Sokolov Coal Basin, Miocene lacustrine sediment, Czech Republic.</title>
        <authorList>
            <person name="Lara A."/>
            <person name="Kotroba L."/>
            <person name="Nouioui I."/>
            <person name="Neumann-Schaal M."/>
            <person name="Mast Y."/>
            <person name="Chronakova A."/>
        </authorList>
    </citation>
    <scope>NUCLEOTIDE SEQUENCE [LARGE SCALE GENOMIC DNA]</scope>
    <source>
        <strain evidence="2 3">BCCO 10_0856</strain>
    </source>
</reference>
<proteinExistence type="predicted"/>
<accession>A0ABU4TFF0</accession>
<dbReference type="Proteomes" id="UP001285521">
    <property type="component" value="Unassembled WGS sequence"/>
</dbReference>
<feature type="region of interest" description="Disordered" evidence="1">
    <location>
        <begin position="68"/>
        <end position="103"/>
    </location>
</feature>
<protein>
    <submittedName>
        <fullName evidence="2">Zinc finger protein</fullName>
    </submittedName>
</protein>
<evidence type="ECO:0000313" key="3">
    <source>
        <dbReference type="Proteomes" id="UP001285521"/>
    </source>
</evidence>
<dbReference type="Pfam" id="PF16827">
    <property type="entry name" value="zf-HC3"/>
    <property type="match status" value="1"/>
</dbReference>
<feature type="compositionally biased region" description="Basic residues" evidence="1">
    <location>
        <begin position="92"/>
        <end position="103"/>
    </location>
</feature>
<dbReference type="EMBL" id="JAXAVW010000051">
    <property type="protein sequence ID" value="MDX8036914.1"/>
    <property type="molecule type" value="Genomic_DNA"/>
</dbReference>
<reference evidence="2 3" key="2">
    <citation type="submission" date="2023-11" db="EMBL/GenBank/DDBJ databases">
        <authorList>
            <person name="Lara A.C."/>
            <person name="Chronakova A."/>
        </authorList>
    </citation>
    <scope>NUCLEOTIDE SEQUENCE [LARGE SCALE GENOMIC DNA]</scope>
    <source>
        <strain evidence="2 3">BCCO 10_0856</strain>
    </source>
</reference>
<comment type="caution">
    <text evidence="2">The sequence shown here is derived from an EMBL/GenBank/DDBJ whole genome shotgun (WGS) entry which is preliminary data.</text>
</comment>
<evidence type="ECO:0000256" key="1">
    <source>
        <dbReference type="SAM" id="MobiDB-lite"/>
    </source>
</evidence>